<dbReference type="PANTHER" id="PTHR45685:SF1">
    <property type="entry name" value="HELICASE SRCAP"/>
    <property type="match status" value="1"/>
</dbReference>
<feature type="compositionally biased region" description="Polar residues" evidence="14">
    <location>
        <begin position="200"/>
        <end position="214"/>
    </location>
</feature>
<keyword evidence="8" id="KW-0156">Chromatin regulator</keyword>
<dbReference type="Pfam" id="PF00176">
    <property type="entry name" value="SNF2-rel_dom"/>
    <property type="match status" value="1"/>
</dbReference>
<dbReference type="InterPro" id="IPR049730">
    <property type="entry name" value="SNF2/RAD54-like_C"/>
</dbReference>
<evidence type="ECO:0000256" key="4">
    <source>
        <dbReference type="ARBA" id="ARBA00022741"/>
    </source>
</evidence>
<dbReference type="InterPro" id="IPR002464">
    <property type="entry name" value="DNA/RNA_helicase_DEAH_CS"/>
</dbReference>
<feature type="region of interest" description="Disordered" evidence="14">
    <location>
        <begin position="465"/>
        <end position="612"/>
    </location>
</feature>
<feature type="domain" description="Helicase ATP-binding" evidence="15">
    <location>
        <begin position="777"/>
        <end position="942"/>
    </location>
</feature>
<dbReference type="GO" id="GO:0003678">
    <property type="term" value="F:DNA helicase activity"/>
    <property type="evidence" value="ECO:0007669"/>
    <property type="project" value="UniProtKB-EC"/>
</dbReference>
<evidence type="ECO:0000256" key="3">
    <source>
        <dbReference type="ARBA" id="ARBA00012551"/>
    </source>
</evidence>
<dbReference type="CDD" id="cd18003">
    <property type="entry name" value="DEXQc_SRCAP"/>
    <property type="match status" value="1"/>
</dbReference>
<comment type="subcellular location">
    <subcellularLocation>
        <location evidence="1">Nucleus</location>
    </subcellularLocation>
</comment>
<protein>
    <recommendedName>
        <fullName evidence="3">DNA helicase</fullName>
        <ecNumber evidence="3">3.6.4.12</ecNumber>
    </recommendedName>
</protein>
<comment type="similarity">
    <text evidence="2">Belongs to the SNF2/RAD54 helicase family. SWR1 subfamily.</text>
</comment>
<dbReference type="GO" id="GO:0000812">
    <property type="term" value="C:Swr1 complex"/>
    <property type="evidence" value="ECO:0007669"/>
    <property type="project" value="TreeGrafter"/>
</dbReference>
<evidence type="ECO:0000256" key="14">
    <source>
        <dbReference type="SAM" id="MobiDB-lite"/>
    </source>
</evidence>
<evidence type="ECO:0000256" key="6">
    <source>
        <dbReference type="ARBA" id="ARBA00022806"/>
    </source>
</evidence>
<dbReference type="InterPro" id="IPR014001">
    <property type="entry name" value="Helicase_ATP-bd"/>
</dbReference>
<dbReference type="FunFam" id="3.40.50.10810:FF:000005">
    <property type="entry name" value="Photoperiod-independent early flowering 1"/>
    <property type="match status" value="1"/>
</dbReference>
<feature type="region of interest" description="Disordered" evidence="14">
    <location>
        <begin position="632"/>
        <end position="685"/>
    </location>
</feature>
<feature type="compositionally biased region" description="Polar residues" evidence="14">
    <location>
        <begin position="150"/>
        <end position="164"/>
    </location>
</feature>
<dbReference type="GO" id="GO:0016887">
    <property type="term" value="F:ATP hydrolysis activity"/>
    <property type="evidence" value="ECO:0007669"/>
    <property type="project" value="TreeGrafter"/>
</dbReference>
<feature type="region of interest" description="Disordered" evidence="14">
    <location>
        <begin position="705"/>
        <end position="755"/>
    </location>
</feature>
<feature type="compositionally biased region" description="Acidic residues" evidence="14">
    <location>
        <begin position="570"/>
        <end position="602"/>
    </location>
</feature>
<evidence type="ECO:0000256" key="12">
    <source>
        <dbReference type="ARBA" id="ARBA00023163"/>
    </source>
</evidence>
<dbReference type="GO" id="GO:0005524">
    <property type="term" value="F:ATP binding"/>
    <property type="evidence" value="ECO:0007669"/>
    <property type="project" value="UniProtKB-KW"/>
</dbReference>
<dbReference type="InterPro" id="IPR027417">
    <property type="entry name" value="P-loop_NTPase"/>
</dbReference>
<dbReference type="InterPro" id="IPR038718">
    <property type="entry name" value="SNF2-like_sf"/>
</dbReference>
<keyword evidence="4" id="KW-0547">Nucleotide-binding</keyword>
<feature type="compositionally biased region" description="Acidic residues" evidence="14">
    <location>
        <begin position="632"/>
        <end position="644"/>
    </location>
</feature>
<feature type="region of interest" description="Disordered" evidence="14">
    <location>
        <begin position="1445"/>
        <end position="1473"/>
    </location>
</feature>
<dbReference type="SMART" id="SM00487">
    <property type="entry name" value="DEXDc"/>
    <property type="match status" value="1"/>
</dbReference>
<evidence type="ECO:0000256" key="10">
    <source>
        <dbReference type="ARBA" id="ARBA00023125"/>
    </source>
</evidence>
<keyword evidence="6 16" id="KW-0347">Helicase</keyword>
<dbReference type="CDD" id="cd18793">
    <property type="entry name" value="SF2_C_SNF"/>
    <property type="match status" value="1"/>
</dbReference>
<reference evidence="16" key="1">
    <citation type="journal article" date="2021" name="IMA Fungus">
        <title>Genomic characterization of three marine fungi, including Emericellopsis atlantica sp. nov. with signatures of a generalist lifestyle and marine biomass degradation.</title>
        <authorList>
            <person name="Hagestad O.C."/>
            <person name="Hou L."/>
            <person name="Andersen J.H."/>
            <person name="Hansen E.H."/>
            <person name="Altermark B."/>
            <person name="Li C."/>
            <person name="Kuhnert E."/>
            <person name="Cox R.J."/>
            <person name="Crous P.W."/>
            <person name="Spatafora J.W."/>
            <person name="Lail K."/>
            <person name="Amirebrahimi M."/>
            <person name="Lipzen A."/>
            <person name="Pangilinan J."/>
            <person name="Andreopoulos W."/>
            <person name="Hayes R.D."/>
            <person name="Ng V."/>
            <person name="Grigoriev I.V."/>
            <person name="Jackson S.A."/>
            <person name="Sutton T.D.S."/>
            <person name="Dobson A.D.W."/>
            <person name="Rama T."/>
        </authorList>
    </citation>
    <scope>NUCLEOTIDE SEQUENCE</scope>
    <source>
        <strain evidence="16">TRa018bII</strain>
    </source>
</reference>
<dbReference type="EMBL" id="MU251367">
    <property type="protein sequence ID" value="KAG9238662.1"/>
    <property type="molecule type" value="Genomic_DNA"/>
</dbReference>
<accession>A0A9P8C9P0</accession>
<evidence type="ECO:0000256" key="9">
    <source>
        <dbReference type="ARBA" id="ARBA00023015"/>
    </source>
</evidence>
<dbReference type="GO" id="GO:0042393">
    <property type="term" value="F:histone binding"/>
    <property type="evidence" value="ECO:0007669"/>
    <property type="project" value="TreeGrafter"/>
</dbReference>
<dbReference type="SUPFAM" id="SSF52540">
    <property type="entry name" value="P-loop containing nucleoside triphosphate hydrolases"/>
    <property type="match status" value="3"/>
</dbReference>
<keyword evidence="13" id="KW-0539">Nucleus</keyword>
<keyword evidence="10" id="KW-0238">DNA-binding</keyword>
<feature type="compositionally biased region" description="Polar residues" evidence="14">
    <location>
        <begin position="727"/>
        <end position="754"/>
    </location>
</feature>
<feature type="compositionally biased region" description="Basic residues" evidence="14">
    <location>
        <begin position="1458"/>
        <end position="1473"/>
    </location>
</feature>
<dbReference type="PROSITE" id="PS51192">
    <property type="entry name" value="HELICASE_ATP_BIND_1"/>
    <property type="match status" value="1"/>
</dbReference>
<dbReference type="GO" id="GO:0006338">
    <property type="term" value="P:chromatin remodeling"/>
    <property type="evidence" value="ECO:0007669"/>
    <property type="project" value="TreeGrafter"/>
</dbReference>
<evidence type="ECO:0000259" key="15">
    <source>
        <dbReference type="PROSITE" id="PS51192"/>
    </source>
</evidence>
<keyword evidence="5" id="KW-0378">Hydrolase</keyword>
<feature type="region of interest" description="Disordered" evidence="14">
    <location>
        <begin position="1"/>
        <end position="248"/>
    </location>
</feature>
<sequence>MTQTASGALDSQATQQNESQPEDTTNEPSAPPTLPEIAETPKAKSETKHGDVVENEGRPSKKRRVSETAPTPRRKPRSPPWKNAIPEGPSSFTQNGVRKSGRTNHIPFELQPPSGKRQTRGNVQKPPASKSKYGPVKGLYSTKDEPATLANGTRKPSFSNTSANHHGATNPLKVATSPRRVHRKSMPSEAKHTPARHQRQSPIPSTPQSAPSQTHTEKFRRSRRGGVTSHDEGVPHPPLAQDDLVAESPKEKLSRIRFRVKPVALPVTNSLSVCKRPKRCSTLKEFFEVAKGIHVDDGGFYHPDNDPEYTPESVDKDASLLIRLEEAAEPGGLLSPENCLAYEPPPAIRIPDQYAHRDHLNRAAIEFRRLMLIEQRKHRIIAKRLAEACRDEWIRKQPKSPEQLEAEQIKVGENRYKILVKTIQGTWGNVRSEVNRRRLVDWEAQEQDRVRKALNEAVDKSTLKLQAQGAFRDSGLTSDEGQSDTSGGEDEDEEASSASDAKDRESNMSSESEMEEDQAAPDLVEDEGLTQEQLREKYSGLQNLPEEANVSMVDADGPKPGTAIVPEYDSIFDDSDESIDMDDDLGSSDDEPGGEEEETGDEIDGHGSPSLLGFLPASDLKAFGLGQDDLAEVTDTDGVEDTEPELAPLLTNGLREGKDSMDDDEETPQDPIVPSTPTGTLAKSEPRIAISQTPASLKQIHDLAVTSPGHSSQPTPRTTETRPSEVDSASSVELQPQSPQATESSTPQPSNNLKTPIPFLLRGTLREYQHYSLDWLAGLYANHTNGILADEMGLGKTIQTIALLAHLACEHEVWGPHLVIVPTSVILNWEMEFKKWCPGFKVLTYYGTQEERKRKRVGWKAENSWNVCITSYQIILRDQAVFKRRPWHYMILDEAHNIKNFQSQRWQAMLTFNTRARLLLTGTPLQNNLTELWSLLYFLMPSDGTEQGVGGFANLKEFQDWFKKPSEQILEHGREQMDDESRAIISKLHKVLRPYLLRRLKADVEKQMPAKYEHVEYCRLSKRQRELYDSFLSREDTRGTLASGNYLSIINCLMQLRKVCNHPDLFLDRPIMTSFPMEKSAVADFEIKELLVRRRLLKIDAMSSVSLEFLNLVPTKHERFSAATTTRSSALSAQRTLMDLREVQRNRASNAYTQLNPSTANSNLVYLESALRWGRFEELQHCNGIDTIRSNIDTSEKDPFHEARMRLSIQFPDKRLLQYDCGKLQALDKLLRKLQSGGHPDTVIFYDLDWNPAMDKQCQDRCHRIGQTRDVHIYRLVSEHTIEANILRKANQKRMLDDVVIQEGEFTTDYFNKTQVEEVVEEETANLDEDAAAASAAMDRILGGNDNSKNVQRVLAQAEDREDVAAARVAEQEIKETDAADFEENTLTATTTPAAAGTPRDANDIPVGEETPAVDTMDLADEDDLNAWGERVKSTDDYMLHFMTEELKGTPVELPRDKSKKTRDRSHRPHRPR</sequence>
<evidence type="ECO:0000256" key="13">
    <source>
        <dbReference type="ARBA" id="ARBA00023242"/>
    </source>
</evidence>
<keyword evidence="11" id="KW-0010">Activator</keyword>
<feature type="compositionally biased region" description="Acidic residues" evidence="14">
    <location>
        <begin position="512"/>
        <end position="529"/>
    </location>
</feature>
<feature type="compositionally biased region" description="Basic and acidic residues" evidence="14">
    <location>
        <begin position="39"/>
        <end position="59"/>
    </location>
</feature>
<evidence type="ECO:0000256" key="5">
    <source>
        <dbReference type="ARBA" id="ARBA00022801"/>
    </source>
</evidence>
<gene>
    <name evidence="16" type="ORF">BJ875DRAFT_367374</name>
</gene>
<dbReference type="Proteomes" id="UP000824998">
    <property type="component" value="Unassembled WGS sequence"/>
</dbReference>
<feature type="region of interest" description="Disordered" evidence="14">
    <location>
        <begin position="1375"/>
        <end position="1421"/>
    </location>
</feature>
<evidence type="ECO:0000256" key="11">
    <source>
        <dbReference type="ARBA" id="ARBA00023159"/>
    </source>
</evidence>
<evidence type="ECO:0000256" key="2">
    <source>
        <dbReference type="ARBA" id="ARBA00009220"/>
    </source>
</evidence>
<comment type="caution">
    <text evidence="16">The sequence shown here is derived from an EMBL/GenBank/DDBJ whole genome shotgun (WGS) entry which is preliminary data.</text>
</comment>
<name>A0A9P8C9P0_9HELO</name>
<dbReference type="PROSITE" id="PS00690">
    <property type="entry name" value="DEAH_ATP_HELICASE"/>
    <property type="match status" value="1"/>
</dbReference>
<evidence type="ECO:0000313" key="16">
    <source>
        <dbReference type="EMBL" id="KAG9238662.1"/>
    </source>
</evidence>
<proteinExistence type="inferred from homology"/>
<organism evidence="16 17">
    <name type="scientific">Amylocarpus encephaloides</name>
    <dbReference type="NCBI Taxonomy" id="45428"/>
    <lineage>
        <taxon>Eukaryota</taxon>
        <taxon>Fungi</taxon>
        <taxon>Dikarya</taxon>
        <taxon>Ascomycota</taxon>
        <taxon>Pezizomycotina</taxon>
        <taxon>Leotiomycetes</taxon>
        <taxon>Helotiales</taxon>
        <taxon>Helotiales incertae sedis</taxon>
        <taxon>Amylocarpus</taxon>
    </lineage>
</organism>
<evidence type="ECO:0000256" key="8">
    <source>
        <dbReference type="ARBA" id="ARBA00022853"/>
    </source>
</evidence>
<keyword evidence="9" id="KW-0805">Transcription regulation</keyword>
<feature type="compositionally biased region" description="Polar residues" evidence="14">
    <location>
        <begin position="1"/>
        <end position="19"/>
    </location>
</feature>
<keyword evidence="17" id="KW-1185">Reference proteome</keyword>
<evidence type="ECO:0000256" key="7">
    <source>
        <dbReference type="ARBA" id="ARBA00022840"/>
    </source>
</evidence>
<dbReference type="OrthoDB" id="372624at2759"/>
<evidence type="ECO:0000313" key="17">
    <source>
        <dbReference type="Proteomes" id="UP000824998"/>
    </source>
</evidence>
<feature type="compositionally biased region" description="Low complexity" evidence="14">
    <location>
        <begin position="1386"/>
        <end position="1398"/>
    </location>
</feature>
<keyword evidence="7" id="KW-0067">ATP-binding</keyword>
<dbReference type="EC" id="3.6.4.12" evidence="3"/>
<dbReference type="Gene3D" id="1.20.120.850">
    <property type="entry name" value="SWI2/SNF2 ATPases, N-terminal domain"/>
    <property type="match status" value="1"/>
</dbReference>
<dbReference type="PANTHER" id="PTHR45685">
    <property type="entry name" value="HELICASE SRCAP-RELATED"/>
    <property type="match status" value="1"/>
</dbReference>
<dbReference type="GO" id="GO:0003677">
    <property type="term" value="F:DNA binding"/>
    <property type="evidence" value="ECO:0007669"/>
    <property type="project" value="UniProtKB-KW"/>
</dbReference>
<keyword evidence="12" id="KW-0804">Transcription</keyword>
<dbReference type="Gene3D" id="3.40.50.10810">
    <property type="entry name" value="Tandem AAA-ATPase domain"/>
    <property type="match status" value="1"/>
</dbReference>
<dbReference type="InterPro" id="IPR050520">
    <property type="entry name" value="INO80/SWR1_helicase"/>
</dbReference>
<dbReference type="InterPro" id="IPR000330">
    <property type="entry name" value="SNF2_N"/>
</dbReference>
<evidence type="ECO:0000256" key="1">
    <source>
        <dbReference type="ARBA" id="ARBA00004123"/>
    </source>
</evidence>
<dbReference type="Gene3D" id="3.40.50.300">
    <property type="entry name" value="P-loop containing nucleotide triphosphate hydrolases"/>
    <property type="match status" value="1"/>
</dbReference>